<keyword evidence="2" id="KW-1185">Reference proteome</keyword>
<dbReference type="RefSeq" id="WP_380188820.1">
    <property type="nucleotide sequence ID" value="NZ_JBHTBQ010000033.1"/>
</dbReference>
<proteinExistence type="predicted"/>
<accession>A0ABW2R018</accession>
<evidence type="ECO:0000313" key="2">
    <source>
        <dbReference type="Proteomes" id="UP001596473"/>
    </source>
</evidence>
<sequence length="228" mass="25110">MKKILNENSWVSILVQGANSNGDSTGSGWYGCSGHALLAINKYGGGDPVEYEVFHLVGNRNSSSGSGHVICNTASIERYRCDNNGKASSCGGASPRDSNAHYSFTEKRNCFKDYARWYDKEVNKRLDIIESERITISEGAAARLIDMCLYQCEWPHSDVLGHGSGVGSFSLIGGQVKMGTNCISWAYHMLRRIGVTFDWKLYGMSFVSPRKAIESGGRLQYDGLGYFL</sequence>
<reference evidence="2" key="1">
    <citation type="journal article" date="2019" name="Int. J. Syst. Evol. Microbiol.">
        <title>The Global Catalogue of Microorganisms (GCM) 10K type strain sequencing project: providing services to taxonomists for standard genome sequencing and annotation.</title>
        <authorList>
            <consortium name="The Broad Institute Genomics Platform"/>
            <consortium name="The Broad Institute Genome Sequencing Center for Infectious Disease"/>
            <person name="Wu L."/>
            <person name="Ma J."/>
        </authorList>
    </citation>
    <scope>NUCLEOTIDE SEQUENCE [LARGE SCALE GENOMIC DNA]</scope>
    <source>
        <strain evidence="2">CCUG 62945</strain>
    </source>
</reference>
<protein>
    <submittedName>
        <fullName evidence="1">Uncharacterized protein</fullName>
    </submittedName>
</protein>
<organism evidence="1 2">
    <name type="scientific">Iodobacter arcticus</name>
    <dbReference type="NCBI Taxonomy" id="590593"/>
    <lineage>
        <taxon>Bacteria</taxon>
        <taxon>Pseudomonadati</taxon>
        <taxon>Pseudomonadota</taxon>
        <taxon>Betaproteobacteria</taxon>
        <taxon>Neisseriales</taxon>
        <taxon>Chitinibacteraceae</taxon>
        <taxon>Iodobacter</taxon>
    </lineage>
</organism>
<name>A0ABW2R018_9NEIS</name>
<dbReference type="EMBL" id="JBHTBQ010000033">
    <property type="protein sequence ID" value="MFC7421256.1"/>
    <property type="molecule type" value="Genomic_DNA"/>
</dbReference>
<gene>
    <name evidence="1" type="ORF">ACFQNF_15440</name>
</gene>
<evidence type="ECO:0000313" key="1">
    <source>
        <dbReference type="EMBL" id="MFC7421256.1"/>
    </source>
</evidence>
<dbReference type="Proteomes" id="UP001596473">
    <property type="component" value="Unassembled WGS sequence"/>
</dbReference>
<comment type="caution">
    <text evidence="1">The sequence shown here is derived from an EMBL/GenBank/DDBJ whole genome shotgun (WGS) entry which is preliminary data.</text>
</comment>